<dbReference type="PANTHER" id="PTHR43836">
    <property type="entry name" value="CATECHOL O-METHYLTRANSFERASE 1-RELATED"/>
    <property type="match status" value="1"/>
</dbReference>
<proteinExistence type="predicted"/>
<dbReference type="InterPro" id="IPR029063">
    <property type="entry name" value="SAM-dependent_MTases_sf"/>
</dbReference>
<keyword evidence="1" id="KW-0808">Transferase</keyword>
<evidence type="ECO:0000313" key="1">
    <source>
        <dbReference type="EMBL" id="QQK47309.1"/>
    </source>
</evidence>
<protein>
    <submittedName>
        <fullName evidence="1">Catechol O-methyltransferase</fullName>
    </submittedName>
</protein>
<gene>
    <name evidence="1" type="ORF">Pdw03_2207</name>
</gene>
<dbReference type="GO" id="GO:0008171">
    <property type="term" value="F:O-methyltransferase activity"/>
    <property type="evidence" value="ECO:0007669"/>
    <property type="project" value="TreeGrafter"/>
</dbReference>
<dbReference type="RefSeq" id="XP_065957841.1">
    <property type="nucleotide sequence ID" value="XM_066100114.1"/>
</dbReference>
<dbReference type="AlphaFoldDB" id="A0A7T6XTU4"/>
<keyword evidence="1" id="KW-0489">Methyltransferase</keyword>
<dbReference type="GeneID" id="26230664"/>
<dbReference type="VEuPathDB" id="FungiDB:PDIP_23420"/>
<accession>A0A7T6XTU4</accession>
<dbReference type="Gene3D" id="3.40.50.150">
    <property type="entry name" value="Vaccinia Virus protein VP39"/>
    <property type="match status" value="1"/>
</dbReference>
<dbReference type="PANTHER" id="PTHR43836:SF2">
    <property type="entry name" value="CATECHOL O-METHYLTRANSFERASE 1-RELATED"/>
    <property type="match status" value="1"/>
</dbReference>
<name>A0A7T6XTU4_PENDI</name>
<reference evidence="1 2" key="1">
    <citation type="submission" date="2020-08" db="EMBL/GenBank/DDBJ databases">
        <title>The completed genome sequence of the pathogenic ascomycete fungus Penicillium digitatum.</title>
        <authorList>
            <person name="Wang M."/>
        </authorList>
    </citation>
    <scope>NUCLEOTIDE SEQUENCE [LARGE SCALE GENOMIC DNA]</scope>
    <source>
        <strain evidence="1 2">PdW03</strain>
    </source>
</reference>
<dbReference type="EMBL" id="CP060778">
    <property type="protein sequence ID" value="QQK47309.1"/>
    <property type="molecule type" value="Genomic_DNA"/>
</dbReference>
<evidence type="ECO:0000313" key="2">
    <source>
        <dbReference type="Proteomes" id="UP000595662"/>
    </source>
</evidence>
<sequence>MVDPEIFTKYPSLKKMQGLNDEDIFESHDGRELTLLRYIYNHPDLDPKLRGSPSAILAEKITGVIYDYYPRVVVELGGYVGYVIDEALCESDAKLAEKLEFLNKEGTVVVADNVVRPGAPEYRRYMQSNPRLSESWGLPSLIIPVGFEDELEISVVGA</sequence>
<dbReference type="GO" id="GO:0032259">
    <property type="term" value="P:methylation"/>
    <property type="evidence" value="ECO:0007669"/>
    <property type="project" value="UniProtKB-KW"/>
</dbReference>
<dbReference type="Proteomes" id="UP000595662">
    <property type="component" value="Chromosome 5"/>
</dbReference>
<organism evidence="1 2">
    <name type="scientific">Penicillium digitatum</name>
    <name type="common">Green mold</name>
    <dbReference type="NCBI Taxonomy" id="36651"/>
    <lineage>
        <taxon>Eukaryota</taxon>
        <taxon>Fungi</taxon>
        <taxon>Dikarya</taxon>
        <taxon>Ascomycota</taxon>
        <taxon>Pezizomycotina</taxon>
        <taxon>Eurotiomycetes</taxon>
        <taxon>Eurotiomycetidae</taxon>
        <taxon>Eurotiales</taxon>
        <taxon>Aspergillaceae</taxon>
        <taxon>Penicillium</taxon>
    </lineage>
</organism>